<dbReference type="PANTHER" id="PTHR12064">
    <property type="entry name" value="METAL TRANSPORTER CNNM"/>
    <property type="match status" value="1"/>
</dbReference>
<feature type="transmembrane region" description="Helical" evidence="9">
    <location>
        <begin position="52"/>
        <end position="74"/>
    </location>
</feature>
<evidence type="ECO:0000313" key="12">
    <source>
        <dbReference type="EMBL" id="PTD01292.1"/>
    </source>
</evidence>
<dbReference type="InterPro" id="IPR045095">
    <property type="entry name" value="ACDP"/>
</dbReference>
<evidence type="ECO:0000256" key="1">
    <source>
        <dbReference type="ARBA" id="ARBA00004141"/>
    </source>
</evidence>
<dbReference type="GO" id="GO:0030026">
    <property type="term" value="P:intracellular manganese ion homeostasis"/>
    <property type="evidence" value="ECO:0007669"/>
    <property type="project" value="TreeGrafter"/>
</dbReference>
<dbReference type="OrthoDB" id="5353557at2759"/>
<dbReference type="Pfam" id="PF01595">
    <property type="entry name" value="CNNM"/>
    <property type="match status" value="1"/>
</dbReference>
<keyword evidence="3" id="KW-0677">Repeat</keyword>
<evidence type="ECO:0000256" key="9">
    <source>
        <dbReference type="SAM" id="Phobius"/>
    </source>
</evidence>
<comment type="caution">
    <text evidence="12">The sequence shown here is derived from an EMBL/GenBank/DDBJ whole genome shotgun (WGS) entry which is preliminary data.</text>
</comment>
<reference evidence="12 13" key="1">
    <citation type="submission" date="2018-02" db="EMBL/GenBank/DDBJ databases">
        <title>Fusarium culmorum secondary metabolites in fungal-bacterial-plant interactions.</title>
        <authorList>
            <person name="Schmidt R."/>
        </authorList>
    </citation>
    <scope>NUCLEOTIDE SEQUENCE [LARGE SCALE GENOMIC DNA]</scope>
    <source>
        <strain evidence="12 13">PV</strain>
    </source>
</reference>
<evidence type="ECO:0000256" key="2">
    <source>
        <dbReference type="ARBA" id="ARBA00022692"/>
    </source>
</evidence>
<evidence type="ECO:0000256" key="5">
    <source>
        <dbReference type="ARBA" id="ARBA00023136"/>
    </source>
</evidence>
<keyword evidence="13" id="KW-1185">Reference proteome</keyword>
<dbReference type="InterPro" id="IPR002550">
    <property type="entry name" value="CNNM"/>
</dbReference>
<feature type="transmembrane region" description="Helical" evidence="9">
    <location>
        <begin position="95"/>
        <end position="114"/>
    </location>
</feature>
<feature type="transmembrane region" description="Helical" evidence="9">
    <location>
        <begin position="12"/>
        <end position="32"/>
    </location>
</feature>
<keyword evidence="5 7" id="KW-0472">Membrane</keyword>
<dbReference type="EMBL" id="PVEM01000028">
    <property type="protein sequence ID" value="PTD01292.1"/>
    <property type="molecule type" value="Genomic_DNA"/>
</dbReference>
<proteinExistence type="predicted"/>
<dbReference type="InterPro" id="IPR000644">
    <property type="entry name" value="CBS_dom"/>
</dbReference>
<dbReference type="GO" id="GO:0010960">
    <property type="term" value="P:magnesium ion homeostasis"/>
    <property type="evidence" value="ECO:0007669"/>
    <property type="project" value="InterPro"/>
</dbReference>
<feature type="transmembrane region" description="Helical" evidence="9">
    <location>
        <begin position="126"/>
        <end position="147"/>
    </location>
</feature>
<organism evidence="12 13">
    <name type="scientific">Fusarium culmorum</name>
    <dbReference type="NCBI Taxonomy" id="5516"/>
    <lineage>
        <taxon>Eukaryota</taxon>
        <taxon>Fungi</taxon>
        <taxon>Dikarya</taxon>
        <taxon>Ascomycota</taxon>
        <taxon>Pezizomycotina</taxon>
        <taxon>Sordariomycetes</taxon>
        <taxon>Hypocreomycetidae</taxon>
        <taxon>Hypocreales</taxon>
        <taxon>Nectriaceae</taxon>
        <taxon>Fusarium</taxon>
    </lineage>
</organism>
<evidence type="ECO:0000256" key="4">
    <source>
        <dbReference type="ARBA" id="ARBA00022989"/>
    </source>
</evidence>
<dbReference type="Gene3D" id="3.10.580.10">
    <property type="entry name" value="CBS-domain"/>
    <property type="match status" value="1"/>
</dbReference>
<dbReference type="PROSITE" id="PS51371">
    <property type="entry name" value="CBS"/>
    <property type="match status" value="1"/>
</dbReference>
<dbReference type="OMA" id="FMKRQHS"/>
<dbReference type="GO" id="GO:0005737">
    <property type="term" value="C:cytoplasm"/>
    <property type="evidence" value="ECO:0007669"/>
    <property type="project" value="TreeGrafter"/>
</dbReference>
<gene>
    <name evidence="12" type="ORF">FCULG_00010270</name>
</gene>
<comment type="subcellular location">
    <subcellularLocation>
        <location evidence="1">Membrane</location>
        <topology evidence="1">Multi-pass membrane protein</topology>
    </subcellularLocation>
</comment>
<evidence type="ECO:0000256" key="8">
    <source>
        <dbReference type="SAM" id="MobiDB-lite"/>
    </source>
</evidence>
<protein>
    <submittedName>
        <fullName evidence="12">Protein MAM3</fullName>
    </submittedName>
</protein>
<dbReference type="InterPro" id="IPR046342">
    <property type="entry name" value="CBS_dom_sf"/>
</dbReference>
<evidence type="ECO:0000259" key="11">
    <source>
        <dbReference type="PROSITE" id="PS51846"/>
    </source>
</evidence>
<evidence type="ECO:0000259" key="10">
    <source>
        <dbReference type="PROSITE" id="PS51371"/>
    </source>
</evidence>
<dbReference type="AlphaFoldDB" id="A0A2T4GCI1"/>
<dbReference type="FunFam" id="3.10.580.10:FF:000006">
    <property type="entry name" value="DUF21 and CBS domain protein"/>
    <property type="match status" value="1"/>
</dbReference>
<dbReference type="Proteomes" id="UP000241587">
    <property type="component" value="Unassembled WGS sequence"/>
</dbReference>
<dbReference type="CDD" id="cd04590">
    <property type="entry name" value="CBS_pair_CorC_HlyC_assoc"/>
    <property type="match status" value="1"/>
</dbReference>
<feature type="region of interest" description="Disordered" evidence="8">
    <location>
        <begin position="494"/>
        <end position="564"/>
    </location>
</feature>
<dbReference type="InterPro" id="IPR044751">
    <property type="entry name" value="Ion_transp-like_CBS"/>
</dbReference>
<feature type="domain" description="CNNM transmembrane" evidence="11">
    <location>
        <begin position="47"/>
        <end position="223"/>
    </location>
</feature>
<feature type="domain" description="CBS" evidence="10">
    <location>
        <begin position="242"/>
        <end position="304"/>
    </location>
</feature>
<evidence type="ECO:0000256" key="7">
    <source>
        <dbReference type="PROSITE-ProRule" id="PRU01193"/>
    </source>
</evidence>
<dbReference type="PROSITE" id="PS51846">
    <property type="entry name" value="CNNM"/>
    <property type="match status" value="1"/>
</dbReference>
<keyword evidence="2 7" id="KW-0812">Transmembrane</keyword>
<evidence type="ECO:0000313" key="13">
    <source>
        <dbReference type="Proteomes" id="UP000241587"/>
    </source>
</evidence>
<evidence type="ECO:0000256" key="3">
    <source>
        <dbReference type="ARBA" id="ARBA00022737"/>
    </source>
</evidence>
<keyword evidence="6" id="KW-0129">CBS domain</keyword>
<name>A0A2T4GCI1_FUSCU</name>
<dbReference type="GO" id="GO:0016020">
    <property type="term" value="C:membrane"/>
    <property type="evidence" value="ECO:0007669"/>
    <property type="project" value="UniProtKB-SubCell"/>
</dbReference>
<feature type="transmembrane region" description="Helical" evidence="9">
    <location>
        <begin position="159"/>
        <end position="179"/>
    </location>
</feature>
<dbReference type="PANTHER" id="PTHR12064:SF97">
    <property type="entry name" value="METAL TRANSPORTER CNNM-5"/>
    <property type="match status" value="1"/>
</dbReference>
<accession>A0A2T4GCI1</accession>
<evidence type="ECO:0000256" key="6">
    <source>
        <dbReference type="PROSITE-ProRule" id="PRU00703"/>
    </source>
</evidence>
<feature type="compositionally biased region" description="Polar residues" evidence="8">
    <location>
        <begin position="495"/>
        <end position="506"/>
    </location>
</feature>
<keyword evidence="4 7" id="KW-1133">Transmembrane helix</keyword>
<sequence length="564" mass="60798">MAHATRYNMGSIRPAVIGMGRVFGASLTAVSAFPIDTEGHHGEEEGEGASLWVLAVASMVLVLLGGAFAGLTIAQVLSGDPAESQSKNAKRVLKLLNRGKHWVLVTLLLANVIVNESLPVVLDRTLGGGVAAVVGSTVLIVIFGEIVPQSICVRYGLPIGGYMSTPVLLLMYITAPISWPIAKLLDWILGEDHGTLYKKSGLKTLVTLHKSLGEISERLNQDEVTIITAVLDLKDKPVAEVMTPISDVYTLAEDHILDEETMDDILSSGYSRIPIYRSGNHLDFVGMLLVKTLITYDPEDRIPVREVPLGAIVETRPETSCLDIINFFQEGKSHMVLVSEFPGSDHGALGVVTLEDVIEELIGEEIVDESDVYVDVHKAIRPRRIHAAATAASVIASKKAPGDSILVDIEDHDAPSHHEPETASFHSNYEGGFHNAARTAIHMKRRTSDGGIEGTPVVVKASLDEMRSKLRLGPANRAANPRSNTRSLFKIKQGLSANGTPPSDNSRPLPPRAQSHMGFVNPQGSPARSHGHERTPLLGVGEDNEHAVEDDEIHDNAGHKTNGH</sequence>
<dbReference type="SUPFAM" id="SSF54631">
    <property type="entry name" value="CBS-domain pair"/>
    <property type="match status" value="1"/>
</dbReference>